<accession>A0A0N4TQV5</accession>
<sequence length="442" mass="50955">MKLSVKSPNGKIEIFNEVDNWTFATLRHQVIERLNLKCDFSLFFGNRQLPIDDTKLFESDMEFVSGDRLRMVINENGLSSADNAGENSSSKISTTNGSSSSDVKKNGTVFEIVLDEMKQEGRPELLTANQWQIRQNDIMDNIKRKCAAGREGRENDEKKLWGRLSFIPCRERIKHEDGNMRWTFHHPDSVLVVEIDFRIYNDRLVKYVHATASIYHPSGRQFLEPIVLEEKSDDLKKQVFECLISPLKLALFGHENPFLRLLGVGVVVQYLFEMLDAKSMLRLERTNKYVLKVCRGQGMERIWKLFCERDFGKDAGVLKKESYREAYKRLYIRHVRELNFLRNLLDPDSHCNVPVPSPFSNPIYSPGNPDPDIPEGPFHPLSRNPSIRTPNPFPFPGPGNPLDPLYGREMFPSRPVRPSGIPRVFPRGPRFPDQGNMYHGYI</sequence>
<evidence type="ECO:0000256" key="1">
    <source>
        <dbReference type="SAM" id="MobiDB-lite"/>
    </source>
</evidence>
<dbReference type="WBParaSite" id="BPAG_0001099301-mRNA-1">
    <property type="protein sequence ID" value="BPAG_0001099301-mRNA-1"/>
    <property type="gene ID" value="BPAG_0001099301"/>
</dbReference>
<organism evidence="4">
    <name type="scientific">Brugia pahangi</name>
    <name type="common">Filarial nematode worm</name>
    <dbReference type="NCBI Taxonomy" id="6280"/>
    <lineage>
        <taxon>Eukaryota</taxon>
        <taxon>Metazoa</taxon>
        <taxon>Ecdysozoa</taxon>
        <taxon>Nematoda</taxon>
        <taxon>Chromadorea</taxon>
        <taxon>Rhabditida</taxon>
        <taxon>Spirurina</taxon>
        <taxon>Spiruromorpha</taxon>
        <taxon>Filarioidea</taxon>
        <taxon>Onchocercidae</taxon>
        <taxon>Brugia</taxon>
    </lineage>
</organism>
<keyword evidence="3" id="KW-1185">Reference proteome</keyword>
<evidence type="ECO:0000313" key="4">
    <source>
        <dbReference type="WBParaSite" id="BPAG_0001099301-mRNA-1"/>
    </source>
</evidence>
<evidence type="ECO:0000313" key="2">
    <source>
        <dbReference type="EMBL" id="VDN92141.1"/>
    </source>
</evidence>
<reference evidence="4" key="1">
    <citation type="submission" date="2017-02" db="UniProtKB">
        <authorList>
            <consortium name="WormBaseParasite"/>
        </authorList>
    </citation>
    <scope>IDENTIFICATION</scope>
</reference>
<evidence type="ECO:0000313" key="3">
    <source>
        <dbReference type="Proteomes" id="UP000278627"/>
    </source>
</evidence>
<dbReference type="Proteomes" id="UP000278627">
    <property type="component" value="Unassembled WGS sequence"/>
</dbReference>
<gene>
    <name evidence="2" type="ORF">BPAG_LOCUS10955</name>
</gene>
<name>A0A0N4TQV5_BRUPA</name>
<protein>
    <submittedName>
        <fullName evidence="4">F-box domain-containing protein</fullName>
    </submittedName>
</protein>
<feature type="compositionally biased region" description="Low complexity" evidence="1">
    <location>
        <begin position="87"/>
        <end position="101"/>
    </location>
</feature>
<feature type="region of interest" description="Disordered" evidence="1">
    <location>
        <begin position="79"/>
        <end position="103"/>
    </location>
</feature>
<reference evidence="2 3" key="2">
    <citation type="submission" date="2018-11" db="EMBL/GenBank/DDBJ databases">
        <authorList>
            <consortium name="Pathogen Informatics"/>
        </authorList>
    </citation>
    <scope>NUCLEOTIDE SEQUENCE [LARGE SCALE GENOMIC DNA]</scope>
</reference>
<dbReference type="AlphaFoldDB" id="A0A0N4TQV5"/>
<proteinExistence type="predicted"/>
<dbReference type="EMBL" id="UZAD01013207">
    <property type="protein sequence ID" value="VDN92141.1"/>
    <property type="molecule type" value="Genomic_DNA"/>
</dbReference>
<dbReference type="STRING" id="6280.A0A0N4TQV5"/>